<reference evidence="11" key="1">
    <citation type="submission" date="2022-01" db="EMBL/GenBank/DDBJ databases">
        <authorList>
            <person name="Braso-Vives M."/>
        </authorList>
    </citation>
    <scope>NUCLEOTIDE SEQUENCE</scope>
</reference>
<organism evidence="11 12">
    <name type="scientific">Branchiostoma lanceolatum</name>
    <name type="common">Common lancelet</name>
    <name type="synonym">Amphioxus lanceolatum</name>
    <dbReference type="NCBI Taxonomy" id="7740"/>
    <lineage>
        <taxon>Eukaryota</taxon>
        <taxon>Metazoa</taxon>
        <taxon>Chordata</taxon>
        <taxon>Cephalochordata</taxon>
        <taxon>Leptocardii</taxon>
        <taxon>Amphioxiformes</taxon>
        <taxon>Branchiostomatidae</taxon>
        <taxon>Branchiostoma</taxon>
    </lineage>
</organism>
<dbReference type="Gene3D" id="2.10.70.10">
    <property type="entry name" value="Complement Module, domain 1"/>
    <property type="match status" value="8"/>
</dbReference>
<keyword evidence="1 4" id="KW-0245">EGF-like domain</keyword>
<dbReference type="CDD" id="cd00054">
    <property type="entry name" value="EGF_CA"/>
    <property type="match status" value="1"/>
</dbReference>
<dbReference type="InterPro" id="IPR002035">
    <property type="entry name" value="VWF_A"/>
</dbReference>
<evidence type="ECO:0000259" key="8">
    <source>
        <dbReference type="PROSITE" id="PS50026"/>
    </source>
</evidence>
<evidence type="ECO:0000256" key="2">
    <source>
        <dbReference type="ARBA" id="ARBA00022737"/>
    </source>
</evidence>
<dbReference type="Pfam" id="PF00084">
    <property type="entry name" value="Sushi"/>
    <property type="match status" value="8"/>
</dbReference>
<dbReference type="SUPFAM" id="SSF57196">
    <property type="entry name" value="EGF/Laminin"/>
    <property type="match status" value="1"/>
</dbReference>
<evidence type="ECO:0000259" key="10">
    <source>
        <dbReference type="PROSITE" id="PS50923"/>
    </source>
</evidence>
<feature type="domain" description="Sushi" evidence="10">
    <location>
        <begin position="341"/>
        <end position="399"/>
    </location>
</feature>
<feature type="domain" description="Sushi" evidence="10">
    <location>
        <begin position="1019"/>
        <end position="1081"/>
    </location>
</feature>
<dbReference type="CDD" id="cd01472">
    <property type="entry name" value="vWA_collagen"/>
    <property type="match status" value="1"/>
</dbReference>
<feature type="domain" description="Sushi" evidence="10">
    <location>
        <begin position="460"/>
        <end position="518"/>
    </location>
</feature>
<feature type="disulfide bond" evidence="5">
    <location>
        <begin position="251"/>
        <end position="278"/>
    </location>
</feature>
<dbReference type="InterPro" id="IPR001881">
    <property type="entry name" value="EGF-like_Ca-bd_dom"/>
</dbReference>
<dbReference type="InterPro" id="IPR035976">
    <property type="entry name" value="Sushi/SCR/CCP_sf"/>
</dbReference>
<evidence type="ECO:0000256" key="4">
    <source>
        <dbReference type="PROSITE-ProRule" id="PRU00076"/>
    </source>
</evidence>
<evidence type="ECO:0000256" key="7">
    <source>
        <dbReference type="SAM" id="SignalP"/>
    </source>
</evidence>
<dbReference type="SUPFAM" id="SSF53300">
    <property type="entry name" value="vWA-like"/>
    <property type="match status" value="4"/>
</dbReference>
<proteinExistence type="predicted"/>
<feature type="domain" description="Sushi" evidence="10">
    <location>
        <begin position="221"/>
        <end position="280"/>
    </location>
</feature>
<dbReference type="PROSITE" id="PS01186">
    <property type="entry name" value="EGF_2"/>
    <property type="match status" value="1"/>
</dbReference>
<keyword evidence="6" id="KW-1133">Transmembrane helix</keyword>
<dbReference type="PROSITE" id="PS50234">
    <property type="entry name" value="VWFA"/>
    <property type="match status" value="4"/>
</dbReference>
<feature type="chain" id="PRO_5035450572" evidence="7">
    <location>
        <begin position="22"/>
        <end position="1439"/>
    </location>
</feature>
<feature type="domain" description="Sushi" evidence="10">
    <location>
        <begin position="1300"/>
        <end position="1356"/>
    </location>
</feature>
<dbReference type="SMART" id="SM00179">
    <property type="entry name" value="EGF_CA"/>
    <property type="match status" value="1"/>
</dbReference>
<keyword evidence="6" id="KW-0812">Transmembrane</keyword>
<dbReference type="Gene3D" id="2.10.25.10">
    <property type="entry name" value="Laminin"/>
    <property type="match status" value="1"/>
</dbReference>
<dbReference type="Gene3D" id="3.40.50.410">
    <property type="entry name" value="von Willebrand factor, type A domain"/>
    <property type="match status" value="4"/>
</dbReference>
<dbReference type="PROSITE" id="PS00022">
    <property type="entry name" value="EGF_1"/>
    <property type="match status" value="1"/>
</dbReference>
<feature type="domain" description="Sushi" evidence="10">
    <location>
        <begin position="400"/>
        <end position="459"/>
    </location>
</feature>
<dbReference type="PROSITE" id="PS50026">
    <property type="entry name" value="EGF_3"/>
    <property type="match status" value="1"/>
</dbReference>
<protein>
    <submittedName>
        <fullName evidence="11">CSMD3 protein</fullName>
    </submittedName>
</protein>
<evidence type="ECO:0000259" key="9">
    <source>
        <dbReference type="PROSITE" id="PS50234"/>
    </source>
</evidence>
<dbReference type="InterPro" id="IPR000436">
    <property type="entry name" value="Sushi_SCR_CCP_dom"/>
</dbReference>
<evidence type="ECO:0000313" key="12">
    <source>
        <dbReference type="Proteomes" id="UP000838412"/>
    </source>
</evidence>
<evidence type="ECO:0000256" key="3">
    <source>
        <dbReference type="ARBA" id="ARBA00023157"/>
    </source>
</evidence>
<feature type="disulfide bond" evidence="5">
    <location>
        <begin position="430"/>
        <end position="457"/>
    </location>
</feature>
<feature type="domain" description="VWFA" evidence="9">
    <location>
        <begin position="1122"/>
        <end position="1296"/>
    </location>
</feature>
<dbReference type="SMART" id="SM00032">
    <property type="entry name" value="CCP"/>
    <property type="match status" value="8"/>
</dbReference>
<dbReference type="InterPro" id="IPR036465">
    <property type="entry name" value="vWFA_dom_sf"/>
</dbReference>
<evidence type="ECO:0000256" key="6">
    <source>
        <dbReference type="SAM" id="Phobius"/>
    </source>
</evidence>
<evidence type="ECO:0000256" key="1">
    <source>
        <dbReference type="ARBA" id="ARBA00022536"/>
    </source>
</evidence>
<feature type="disulfide bond" evidence="5">
    <location>
        <begin position="489"/>
        <end position="516"/>
    </location>
</feature>
<feature type="disulfide bond" evidence="5">
    <location>
        <begin position="1327"/>
        <end position="1354"/>
    </location>
</feature>
<feature type="transmembrane region" description="Helical" evidence="6">
    <location>
        <begin position="1367"/>
        <end position="1391"/>
    </location>
</feature>
<feature type="domain" description="Sushi" evidence="10">
    <location>
        <begin position="706"/>
        <end position="767"/>
    </location>
</feature>
<dbReference type="FunFam" id="2.10.25.10:FF:000095">
    <property type="entry name" value="Notch, isoform B"/>
    <property type="match status" value="1"/>
</dbReference>
<dbReference type="Proteomes" id="UP000838412">
    <property type="component" value="Chromosome 2"/>
</dbReference>
<dbReference type="PANTHER" id="PTHR24020:SF87">
    <property type="entry name" value="COLLAGEN ALPHA-1(VI) CHAIN-LIKE"/>
    <property type="match status" value="1"/>
</dbReference>
<dbReference type="SMART" id="SM00181">
    <property type="entry name" value="EGF"/>
    <property type="match status" value="2"/>
</dbReference>
<feature type="domain" description="VWFA" evidence="9">
    <location>
        <begin position="36"/>
        <end position="217"/>
    </location>
</feature>
<evidence type="ECO:0000256" key="5">
    <source>
        <dbReference type="PROSITE-ProRule" id="PRU00302"/>
    </source>
</evidence>
<evidence type="ECO:0000313" key="11">
    <source>
        <dbReference type="EMBL" id="CAH1252781.1"/>
    </source>
</evidence>
<keyword evidence="5" id="KW-0768">Sushi</keyword>
<sequence>MKRALGLVCAILAANVLIAVSQIPPPLATTCPNAVDLVFLVDSSESFRTSGFQDALTFVQDVVNYFTLGEDETRVGVVTFSNEDEQITRIKLNERYERVDLLTAIRAIPYDRGHTFTGLGLDHVRNNSFLEVNGRRSNTLDFLVVLTDDESEDEITRPAQLIRDMGITVFVVGVGEESDIHQATLENIAGTPSRVFRLTDHDFLVDDQHPTDIREAICNAAQCSDLTAPTNGARTPPTEGRSFQNVITFTCNSGYQLNGASSVICQADTRWNDTVPTCTPTQCPDLTAPANGARTPPTGARNYQDTVTFTCNTGYTRNGAEVLTCQAGGQWSNPAPTCTPRQCQALTAPAFGSLGPTGATSYQDVVNFNCNAGYTRNGATSATCQADGTWSDPVPTCTPRQCLPQLTAPTNGAMSPLGPHTFPATVAFTCNTGYTRNGAADTTCQADGSWNNPVPTCDPVQCPVLRAPMNGTVTPPGARNYNDVGTFACDVGFERVGATSATCQANGQWSNPVPMCRPETCDRLSRDGWDIVFLMDSTTSVKFDRVKNLTRDIADRLLTDGGNTLVGLVQFSDNPVPTFDLNTHNTKAAIIGAIEGATRRGGGTFAGSALTYVKQVSFATGNGGRPDRPDALIVVTDGVTFDDVSFAAQSVREGGITAFAVGAGDAVNSQALRAIAKDPYKVRLVANDTQHKETVEAIWRWFCLADVCPDRGAPTNGVRKGTTYQGEKMYFSCDDGYVLDGTSPLTCTGTFKSGVGTWSGPDPTCKLGDVCNPNPCLNGGMCFPDGSGYRCDCKPGFVGRNCQFRSSPTVIPGPTTAYIASNTTASVGPNLNRLNGPGWDVVFLLDSSDSVGSAGFLKVRNVTQTLVRKLPLLNQDTHIGIAKYSDRTEFVEFLKDYQNKSNTIEKIEGTTRLGGGTLLGDAITNVRTVSFTEENGNRPNIPDALVVVTDGNSADDVVSAVEAARRQGIHVFAVGVGDNVDRDKVNQIAGKPERAFTAPSTASALTVGDDVANWLNTAPECSNPGQIPNGLSRGTTFVTGQMDFSCDDGYTLFGPSSLTCMRDPRDGQTGIWSGTVPVCGAGNPCDPNPCQSGRVCTPALINNATGYQCQENCQGLNMPGWDLLLLVDGSREAAFSQNKAFARDLVDRLPISNQQATRIGLVQFSDTNRQEFHLNRYSSKQAVLSAIDNVTHTSGGSFIGNAIDYARLISFTAGNGNRAKVPDGMIVVTDGRTDDAVEFPSTGARHQGITTFAVGIGSRVNRQTLDTITRDPAKVLIVTNARNSKTNAMNLLVRWLCRGAFCDDPGPPRNGSRRGNFFQGGYVDFFCDDGFVLNGVTPTRCQTNGNWTEPVPVCGLDSAPLAATAPWVVPLIAGLVGLAALALLALLLYALCGAGAAAAPPAAPLLMAAAPIEKESQIAIVDFVPNKGTEIQTATAHMY</sequence>
<feature type="disulfide bond" evidence="4">
    <location>
        <begin position="793"/>
        <end position="802"/>
    </location>
</feature>
<dbReference type="GO" id="GO:0005509">
    <property type="term" value="F:calcium ion binding"/>
    <property type="evidence" value="ECO:0007669"/>
    <property type="project" value="InterPro"/>
</dbReference>
<gene>
    <name evidence="11" type="primary">CSMD3</name>
    <name evidence="11" type="ORF">BLAG_LOCUS12772</name>
</gene>
<comment type="caution">
    <text evidence="4">Lacks conserved residue(s) required for the propagation of feature annotation.</text>
</comment>
<accession>A0A8J9ZDV6</accession>
<keyword evidence="3 4" id="KW-1015">Disulfide bond</keyword>
<dbReference type="Pfam" id="PF00092">
    <property type="entry name" value="VWA"/>
    <property type="match status" value="4"/>
</dbReference>
<feature type="disulfide bond" evidence="5">
    <location>
        <begin position="370"/>
        <end position="397"/>
    </location>
</feature>
<feature type="domain" description="EGF-like" evidence="8">
    <location>
        <begin position="767"/>
        <end position="803"/>
    </location>
</feature>
<feature type="domain" description="Sushi" evidence="10">
    <location>
        <begin position="281"/>
        <end position="340"/>
    </location>
</feature>
<dbReference type="InterPro" id="IPR000742">
    <property type="entry name" value="EGF"/>
</dbReference>
<name>A0A8J9ZDV6_BRALA</name>
<dbReference type="OrthoDB" id="406096at2759"/>
<keyword evidence="2" id="KW-0677">Repeat</keyword>
<feature type="signal peptide" evidence="7">
    <location>
        <begin position="1"/>
        <end position="21"/>
    </location>
</feature>
<dbReference type="PANTHER" id="PTHR24020">
    <property type="entry name" value="COLLAGEN ALPHA"/>
    <property type="match status" value="1"/>
</dbReference>
<keyword evidence="6" id="KW-0472">Membrane</keyword>
<feature type="domain" description="VWFA" evidence="9">
    <location>
        <begin position="840"/>
        <end position="1015"/>
    </location>
</feature>
<feature type="domain" description="VWFA" evidence="9">
    <location>
        <begin position="530"/>
        <end position="698"/>
    </location>
</feature>
<feature type="disulfide bond" evidence="5">
    <location>
        <begin position="311"/>
        <end position="338"/>
    </location>
</feature>
<dbReference type="InterPro" id="IPR050525">
    <property type="entry name" value="ECM_Assembly_Org"/>
</dbReference>
<dbReference type="PROSITE" id="PS50923">
    <property type="entry name" value="SUSHI"/>
    <property type="match status" value="8"/>
</dbReference>
<keyword evidence="7" id="KW-0732">Signal</keyword>
<dbReference type="CDD" id="cd00033">
    <property type="entry name" value="CCP"/>
    <property type="match status" value="8"/>
</dbReference>
<dbReference type="SUPFAM" id="SSF57535">
    <property type="entry name" value="Complement control module/SCR domain"/>
    <property type="match status" value="8"/>
</dbReference>
<dbReference type="EMBL" id="OV696687">
    <property type="protein sequence ID" value="CAH1252781.1"/>
    <property type="molecule type" value="Genomic_DNA"/>
</dbReference>
<dbReference type="PRINTS" id="PR00453">
    <property type="entry name" value="VWFADOMAIN"/>
</dbReference>
<dbReference type="Pfam" id="PF00008">
    <property type="entry name" value="EGF"/>
    <property type="match status" value="1"/>
</dbReference>
<dbReference type="SMART" id="SM00327">
    <property type="entry name" value="VWA"/>
    <property type="match status" value="4"/>
</dbReference>
<keyword evidence="12" id="KW-1185">Reference proteome</keyword>